<dbReference type="AlphaFoldDB" id="G5EJQ7"/>
<dbReference type="InterPro" id="IPR050364">
    <property type="entry name" value="Cytochrome_P450_fung"/>
</dbReference>
<dbReference type="Pfam" id="PF00067">
    <property type="entry name" value="p450"/>
    <property type="match status" value="1"/>
</dbReference>
<evidence type="ECO:0000256" key="3">
    <source>
        <dbReference type="ARBA" id="ARBA00005179"/>
    </source>
</evidence>
<dbReference type="EMBL" id="AB597832">
    <property type="protein sequence ID" value="BAL05119.1"/>
    <property type="molecule type" value="mRNA"/>
</dbReference>
<organism evidence="16">
    <name type="scientific">Phanerodontia chrysosporium</name>
    <name type="common">White-rot fungus</name>
    <name type="synonym">Sporotrichum pruinosum</name>
    <dbReference type="NCBI Taxonomy" id="2822231"/>
    <lineage>
        <taxon>Eukaryota</taxon>
        <taxon>Fungi</taxon>
        <taxon>Dikarya</taxon>
        <taxon>Basidiomycota</taxon>
        <taxon>Agaricomycotina</taxon>
        <taxon>Agaricomycetes</taxon>
        <taxon>Polyporales</taxon>
        <taxon>Phanerochaetaceae</taxon>
        <taxon>Phanerodontia</taxon>
    </lineage>
</organism>
<dbReference type="PRINTS" id="PR00463">
    <property type="entry name" value="EP450I"/>
</dbReference>
<keyword evidence="5 13" id="KW-0349">Heme</keyword>
<evidence type="ECO:0000256" key="6">
    <source>
        <dbReference type="ARBA" id="ARBA00022692"/>
    </source>
</evidence>
<gene>
    <name evidence="16" type="primary">PcCYP_24h</name>
</gene>
<dbReference type="GO" id="GO:0016705">
    <property type="term" value="F:oxidoreductase activity, acting on paired donors, with incorporation or reduction of molecular oxygen"/>
    <property type="evidence" value="ECO:0007669"/>
    <property type="project" value="InterPro"/>
</dbReference>
<keyword evidence="10 13" id="KW-0408">Iron</keyword>
<keyword evidence="6 15" id="KW-0812">Transmembrane</keyword>
<evidence type="ECO:0000256" key="1">
    <source>
        <dbReference type="ARBA" id="ARBA00001971"/>
    </source>
</evidence>
<dbReference type="VEuPathDB" id="FungiDB:AGR57_1149"/>
<evidence type="ECO:0000256" key="11">
    <source>
        <dbReference type="ARBA" id="ARBA00023033"/>
    </source>
</evidence>
<comment type="similarity">
    <text evidence="4 14">Belongs to the cytochrome P450 family.</text>
</comment>
<evidence type="ECO:0000256" key="2">
    <source>
        <dbReference type="ARBA" id="ARBA00004167"/>
    </source>
</evidence>
<feature type="transmembrane region" description="Helical" evidence="15">
    <location>
        <begin position="6"/>
        <end position="26"/>
    </location>
</feature>
<evidence type="ECO:0000256" key="14">
    <source>
        <dbReference type="RuleBase" id="RU000461"/>
    </source>
</evidence>
<name>G5EJQ7_PHACH</name>
<feature type="binding site" description="axial binding residue" evidence="13">
    <location>
        <position position="444"/>
    </location>
    <ligand>
        <name>heme</name>
        <dbReference type="ChEBI" id="CHEBI:30413"/>
    </ligand>
    <ligandPart>
        <name>Fe</name>
        <dbReference type="ChEBI" id="CHEBI:18248"/>
    </ligandPart>
</feature>
<proteinExistence type="evidence at transcript level"/>
<keyword evidence="9 14" id="KW-0560">Oxidoreductase</keyword>
<evidence type="ECO:0000256" key="8">
    <source>
        <dbReference type="ARBA" id="ARBA00022989"/>
    </source>
</evidence>
<evidence type="ECO:0000256" key="7">
    <source>
        <dbReference type="ARBA" id="ARBA00022723"/>
    </source>
</evidence>
<comment type="pathway">
    <text evidence="3">Secondary metabolite biosynthesis.</text>
</comment>
<dbReference type="InterPro" id="IPR001128">
    <property type="entry name" value="Cyt_P450"/>
</dbReference>
<dbReference type="GO" id="GO:0005506">
    <property type="term" value="F:iron ion binding"/>
    <property type="evidence" value="ECO:0007669"/>
    <property type="project" value="InterPro"/>
</dbReference>
<evidence type="ECO:0000256" key="9">
    <source>
        <dbReference type="ARBA" id="ARBA00023002"/>
    </source>
</evidence>
<sequence>MSRFLYDYSTLLYLCAGITFVVLITLSSRTRRRYPPGPKGLPIVGNLFDVPTDHGWKRYQEIGKEYGSDIVHFQVFGSHIVVVNTAKAARELLDKRSNIYSDKQRSVMIHELTGWHRNFSLMPYGEGWRTRRRLFHQHFRPMAVPQYHTRQLKAVHGLVQSLFEAPQNYKEHIRFMAGSAILDIIFAFDIQPGDPRIEIVEKGVQTATEFMCSGVYLVDVFPILKHLPSWFPGAGFKRQAAKWKALVDDMHEIPYYQFKQTMREGKAKPCFASTLLSSAAENDEDSLESLDEIFMSLTGTAYVAGSDTTISALNTFVLAMTMFPETQAAAQEELDRVLGRKRLPDFDDRDSMPYLTAMVYELLRWHSVLPLGLPHRTLADDEYNGYFIPAGTVIVGNCWGMLHDDDLFPDPDVFRPERFLNADGTLNSDAHFPIETFGFGRRICPGRYFAQDLLWLTIANVLAACSIERVVDEKGFEVRPTGDMTPRVLSMPEPFECNIRPRFSGAEALVRSACLND</sequence>
<evidence type="ECO:0000256" key="10">
    <source>
        <dbReference type="ARBA" id="ARBA00023004"/>
    </source>
</evidence>
<comment type="cofactor">
    <cofactor evidence="1 13">
        <name>heme</name>
        <dbReference type="ChEBI" id="CHEBI:30413"/>
    </cofactor>
</comment>
<dbReference type="SUPFAM" id="SSF48264">
    <property type="entry name" value="Cytochrome P450"/>
    <property type="match status" value="1"/>
</dbReference>
<dbReference type="PANTHER" id="PTHR46300:SF7">
    <property type="entry name" value="P450, PUTATIVE (EUROFUNG)-RELATED"/>
    <property type="match status" value="1"/>
</dbReference>
<dbReference type="Gene3D" id="1.10.630.10">
    <property type="entry name" value="Cytochrome P450"/>
    <property type="match status" value="1"/>
</dbReference>
<evidence type="ECO:0000256" key="5">
    <source>
        <dbReference type="ARBA" id="ARBA00022617"/>
    </source>
</evidence>
<evidence type="ECO:0000313" key="16">
    <source>
        <dbReference type="EMBL" id="BAL05119.1"/>
    </source>
</evidence>
<dbReference type="GO" id="GO:0004497">
    <property type="term" value="F:monooxygenase activity"/>
    <property type="evidence" value="ECO:0007669"/>
    <property type="project" value="UniProtKB-KW"/>
</dbReference>
<dbReference type="InterPro" id="IPR017972">
    <property type="entry name" value="Cyt_P450_CS"/>
</dbReference>
<evidence type="ECO:0000256" key="13">
    <source>
        <dbReference type="PIRSR" id="PIRSR602401-1"/>
    </source>
</evidence>
<dbReference type="CDD" id="cd11065">
    <property type="entry name" value="CYP64-like"/>
    <property type="match status" value="1"/>
</dbReference>
<dbReference type="InterPro" id="IPR002401">
    <property type="entry name" value="Cyt_P450_E_grp-I"/>
</dbReference>
<protein>
    <submittedName>
        <fullName evidence="16">Cytochrome P450</fullName>
    </submittedName>
</protein>
<accession>G5EJQ7</accession>
<evidence type="ECO:0000256" key="4">
    <source>
        <dbReference type="ARBA" id="ARBA00010617"/>
    </source>
</evidence>
<dbReference type="InterPro" id="IPR036396">
    <property type="entry name" value="Cyt_P450_sf"/>
</dbReference>
<evidence type="ECO:0000256" key="15">
    <source>
        <dbReference type="SAM" id="Phobius"/>
    </source>
</evidence>
<keyword evidence="8 15" id="KW-1133">Transmembrane helix</keyword>
<reference evidence="16" key="1">
    <citation type="submission" date="2010-10" db="EMBL/GenBank/DDBJ databases">
        <title>Phanerochaete chrysosporium cytochrome P450.</title>
        <authorList>
            <person name="Hirosue S."/>
            <person name="Hiratsuka N."/>
            <person name="Ichinose H."/>
            <person name="Wariishi H."/>
        </authorList>
    </citation>
    <scope>NUCLEOTIDE SEQUENCE</scope>
    <source>
        <strain evidence="16">ATCC 34541</strain>
    </source>
</reference>
<keyword evidence="12 15" id="KW-0472">Membrane</keyword>
<comment type="subcellular location">
    <subcellularLocation>
        <location evidence="2">Membrane</location>
        <topology evidence="2">Single-pass membrane protein</topology>
    </subcellularLocation>
</comment>
<dbReference type="GO" id="GO:0016020">
    <property type="term" value="C:membrane"/>
    <property type="evidence" value="ECO:0007669"/>
    <property type="project" value="UniProtKB-SubCell"/>
</dbReference>
<keyword evidence="7 13" id="KW-0479">Metal-binding</keyword>
<keyword evidence="11 14" id="KW-0503">Monooxygenase</keyword>
<evidence type="ECO:0000256" key="12">
    <source>
        <dbReference type="ARBA" id="ARBA00023136"/>
    </source>
</evidence>
<dbReference type="GO" id="GO:0020037">
    <property type="term" value="F:heme binding"/>
    <property type="evidence" value="ECO:0007669"/>
    <property type="project" value="InterPro"/>
</dbReference>
<dbReference type="PROSITE" id="PS00086">
    <property type="entry name" value="CYTOCHROME_P450"/>
    <property type="match status" value="1"/>
</dbReference>
<dbReference type="PANTHER" id="PTHR46300">
    <property type="entry name" value="P450, PUTATIVE (EUROFUNG)-RELATED-RELATED"/>
    <property type="match status" value="1"/>
</dbReference>